<name>A0A1H3GUV1_ALLWA</name>
<proteinExistence type="predicted"/>
<dbReference type="AlphaFoldDB" id="A0A1H3GUV1"/>
<protein>
    <submittedName>
        <fullName evidence="2">Uncharacterized protein</fullName>
    </submittedName>
</protein>
<feature type="non-terminal residue" evidence="2">
    <location>
        <position position="31"/>
    </location>
</feature>
<accession>A0A1H3GUV1</accession>
<dbReference type="EMBL" id="FNOW01000027">
    <property type="protein sequence ID" value="SDY07112.1"/>
    <property type="molecule type" value="Genomic_DNA"/>
</dbReference>
<organism evidence="2 3">
    <name type="scientific">Allochromatium warmingii</name>
    <name type="common">Chromatium warmingii</name>
    <dbReference type="NCBI Taxonomy" id="61595"/>
    <lineage>
        <taxon>Bacteria</taxon>
        <taxon>Pseudomonadati</taxon>
        <taxon>Pseudomonadota</taxon>
        <taxon>Gammaproteobacteria</taxon>
        <taxon>Chromatiales</taxon>
        <taxon>Chromatiaceae</taxon>
        <taxon>Allochromatium</taxon>
    </lineage>
</organism>
<dbReference type="EMBL" id="FNOW01000018">
    <property type="protein sequence ID" value="SDX90078.1"/>
    <property type="molecule type" value="Genomic_DNA"/>
</dbReference>
<gene>
    <name evidence="1" type="ORF">SAMN05421644_11849</name>
    <name evidence="2" type="ORF">SAMN05421644_12731</name>
</gene>
<reference evidence="3" key="2">
    <citation type="submission" date="2016-10" db="EMBL/GenBank/DDBJ databases">
        <authorList>
            <person name="Varghese N."/>
            <person name="Submissions S."/>
        </authorList>
    </citation>
    <scope>NUCLEOTIDE SEQUENCE [LARGE SCALE GENOMIC DNA]</scope>
    <source>
        <strain evidence="3">DSM 173</strain>
    </source>
</reference>
<evidence type="ECO:0000313" key="1">
    <source>
        <dbReference type="EMBL" id="SDX90078.1"/>
    </source>
</evidence>
<evidence type="ECO:0000313" key="3">
    <source>
        <dbReference type="Proteomes" id="UP000198672"/>
    </source>
</evidence>
<keyword evidence="3" id="KW-1185">Reference proteome</keyword>
<sequence length="31" mass="3552">MTADEFIATWQSSPLNERQGAQSYFNDLCDL</sequence>
<evidence type="ECO:0000313" key="2">
    <source>
        <dbReference type="EMBL" id="SDY07112.1"/>
    </source>
</evidence>
<reference evidence="2" key="1">
    <citation type="submission" date="2016-10" db="EMBL/GenBank/DDBJ databases">
        <authorList>
            <person name="de Groot N.N."/>
        </authorList>
    </citation>
    <scope>NUCLEOTIDE SEQUENCE [LARGE SCALE GENOMIC DNA]</scope>
    <source>
        <strain evidence="2">DSM 173</strain>
    </source>
</reference>
<dbReference type="Proteomes" id="UP000198672">
    <property type="component" value="Unassembled WGS sequence"/>
</dbReference>